<dbReference type="GO" id="GO:0030488">
    <property type="term" value="P:tRNA methylation"/>
    <property type="evidence" value="ECO:0007669"/>
    <property type="project" value="UniProtKB-UniRule"/>
</dbReference>
<feature type="binding site" evidence="4">
    <location>
        <position position="132"/>
    </location>
    <ligand>
        <name>S-adenosyl-L-methionine</name>
        <dbReference type="ChEBI" id="CHEBI:59789"/>
    </ligand>
</feature>
<name>A0AB39HM05_9BACI</name>
<gene>
    <name evidence="4" type="primary">trmR</name>
    <name evidence="5" type="ORF">AB4Y30_10365</name>
</gene>
<dbReference type="InterPro" id="IPR002935">
    <property type="entry name" value="SAM_O-MeTrfase"/>
</dbReference>
<dbReference type="AlphaFoldDB" id="A0AB39HM05"/>
<dbReference type="Pfam" id="PF01596">
    <property type="entry name" value="Methyltransf_3"/>
    <property type="match status" value="1"/>
</dbReference>
<evidence type="ECO:0000256" key="3">
    <source>
        <dbReference type="ARBA" id="ARBA00022691"/>
    </source>
</evidence>
<evidence type="ECO:0000256" key="1">
    <source>
        <dbReference type="ARBA" id="ARBA00022603"/>
    </source>
</evidence>
<feature type="binding site" evidence="4">
    <location>
        <position position="158"/>
    </location>
    <ligand>
        <name>Mg(2+)</name>
        <dbReference type="ChEBI" id="CHEBI:18420"/>
    </ligand>
</feature>
<dbReference type="GO" id="GO:0016300">
    <property type="term" value="F:tRNA (uridine) methyltransferase activity"/>
    <property type="evidence" value="ECO:0007669"/>
    <property type="project" value="UniProtKB-UniRule"/>
</dbReference>
<dbReference type="EMBL" id="CP162599">
    <property type="protein sequence ID" value="XDK31433.1"/>
    <property type="molecule type" value="Genomic_DNA"/>
</dbReference>
<feature type="binding site" evidence="4">
    <location>
        <position position="132"/>
    </location>
    <ligand>
        <name>Mg(2+)</name>
        <dbReference type="ChEBI" id="CHEBI:18420"/>
    </ligand>
</feature>
<dbReference type="PANTHER" id="PTHR10509">
    <property type="entry name" value="O-METHYLTRANSFERASE-RELATED"/>
    <property type="match status" value="1"/>
</dbReference>
<comment type="function">
    <text evidence="4">Catalyzes the methylation of 5-hydroxyuridine (ho5U) to form 5-methoxyuridine (mo5U) at position 34 in tRNAs.</text>
</comment>
<feature type="binding site" evidence="4">
    <location>
        <position position="83"/>
    </location>
    <ligand>
        <name>S-adenosyl-L-methionine</name>
        <dbReference type="ChEBI" id="CHEBI:59789"/>
    </ligand>
</feature>
<comment type="similarity">
    <text evidence="4">Belongs to the class I-like SAM-binding methyltransferase superfamily. Cation-dependent O-methyltransferase family.</text>
</comment>
<protein>
    <recommendedName>
        <fullName evidence="4">tRNA 5-hydroxyuridine methyltransferase</fullName>
        <ecNumber evidence="4">2.1.1.-</ecNumber>
    </recommendedName>
    <alternativeName>
        <fullName evidence="4">ho5U methyltransferase</fullName>
    </alternativeName>
</protein>
<accession>A0AB39HM05</accession>
<dbReference type="RefSeq" id="WP_368652160.1">
    <property type="nucleotide sequence ID" value="NZ_CP162599.1"/>
</dbReference>
<dbReference type="CDD" id="cd02440">
    <property type="entry name" value="AdoMet_MTases"/>
    <property type="match status" value="1"/>
</dbReference>
<keyword evidence="1 4" id="KW-0489">Methyltransferase</keyword>
<evidence type="ECO:0000313" key="5">
    <source>
        <dbReference type="EMBL" id="XDK31433.1"/>
    </source>
</evidence>
<dbReference type="GO" id="GO:0000287">
    <property type="term" value="F:magnesium ion binding"/>
    <property type="evidence" value="ECO:0007669"/>
    <property type="project" value="UniProtKB-UniRule"/>
</dbReference>
<dbReference type="InterPro" id="IPR043675">
    <property type="entry name" value="TrmR_methyltr"/>
</dbReference>
<feature type="binding site" evidence="4">
    <location>
        <position position="66"/>
    </location>
    <ligand>
        <name>S-adenosyl-L-methionine</name>
        <dbReference type="ChEBI" id="CHEBI:59789"/>
    </ligand>
</feature>
<dbReference type="EC" id="2.1.1.-" evidence="4"/>
<keyword evidence="4" id="KW-0460">Magnesium</keyword>
<dbReference type="GO" id="GO:0008757">
    <property type="term" value="F:S-adenosylmethionine-dependent methyltransferase activity"/>
    <property type="evidence" value="ECO:0007669"/>
    <property type="project" value="TreeGrafter"/>
</dbReference>
<keyword evidence="3 4" id="KW-0949">S-adenosyl-L-methionine</keyword>
<reference evidence="5" key="1">
    <citation type="submission" date="2024-07" db="EMBL/GenBank/DDBJ databases">
        <title>Halotolerant mesophilic bacterium Ornithinibacillus sp. 4-3, sp. nov., isolated from soil.</title>
        <authorList>
            <person name="Sidarenka A.V."/>
            <person name="Guliayeva D.E."/>
            <person name="Leanovich S.I."/>
            <person name="Hileuskaya K.S."/>
            <person name="Akhremchuk A.E."/>
            <person name="Sikolenko M.A."/>
            <person name="Valentovich L.N."/>
        </authorList>
    </citation>
    <scope>NUCLEOTIDE SEQUENCE</scope>
    <source>
        <strain evidence="5">4-3</strain>
    </source>
</reference>
<dbReference type="InterPro" id="IPR050362">
    <property type="entry name" value="Cation-dep_OMT"/>
</dbReference>
<organism evidence="5">
    <name type="scientific">Ornithinibacillus sp. 4-3</name>
    <dbReference type="NCBI Taxonomy" id="3231488"/>
    <lineage>
        <taxon>Bacteria</taxon>
        <taxon>Bacillati</taxon>
        <taxon>Bacillota</taxon>
        <taxon>Bacilli</taxon>
        <taxon>Bacillales</taxon>
        <taxon>Bacillaceae</taxon>
        <taxon>Ornithinibacillus</taxon>
    </lineage>
</organism>
<evidence type="ECO:0000256" key="2">
    <source>
        <dbReference type="ARBA" id="ARBA00022679"/>
    </source>
</evidence>
<keyword evidence="4" id="KW-0819">tRNA processing</keyword>
<comment type="catalytic activity">
    <reaction evidence="4">
        <text>5-hydroxyuridine(34) in tRNA + S-adenosyl-L-methionine = 5-methoxyuridine(34) in tRNA + S-adenosyl-L-homocysteine + H(+)</text>
        <dbReference type="Rhea" id="RHEA:60524"/>
        <dbReference type="Rhea" id="RHEA-COMP:13381"/>
        <dbReference type="Rhea" id="RHEA-COMP:15591"/>
        <dbReference type="ChEBI" id="CHEBI:15378"/>
        <dbReference type="ChEBI" id="CHEBI:57856"/>
        <dbReference type="ChEBI" id="CHEBI:59789"/>
        <dbReference type="ChEBI" id="CHEBI:136877"/>
        <dbReference type="ChEBI" id="CHEBI:143860"/>
    </reaction>
</comment>
<comment type="subunit">
    <text evidence="4">Homodimer.</text>
</comment>
<dbReference type="Gene3D" id="3.40.50.150">
    <property type="entry name" value="Vaccinia Virus protein VP39"/>
    <property type="match status" value="1"/>
</dbReference>
<sequence length="213" mass="24160">MINEQLTNYLLETLPENPDWVNELERQGKEDRVPIMDPLGIQFVMQLIRIQQPAQILEVGTAIGYSALRMLQAVPNTNIITIERDDIRFEQAIKNISKLEKESQISVVHGDALEVMKDLQQETRKFDVIFIDAAKGQYTKFFELAIPLLSEKGMIISDNVLLKGFAAGIGTPNKRYIKMAEKIKAYNQWICQHPDFTTSITPIGDGVAISIKR</sequence>
<dbReference type="HAMAP" id="MF_02217">
    <property type="entry name" value="TrmR_methyltr"/>
    <property type="match status" value="1"/>
</dbReference>
<dbReference type="PANTHER" id="PTHR10509:SF14">
    <property type="entry name" value="CAFFEOYL-COA O-METHYLTRANSFERASE 3-RELATED"/>
    <property type="match status" value="1"/>
</dbReference>
<evidence type="ECO:0000256" key="4">
    <source>
        <dbReference type="HAMAP-Rule" id="MF_02217"/>
    </source>
</evidence>
<dbReference type="InterPro" id="IPR029063">
    <property type="entry name" value="SAM-dependent_MTases_sf"/>
</dbReference>
<dbReference type="SUPFAM" id="SSF53335">
    <property type="entry name" value="S-adenosyl-L-methionine-dependent methyltransferases"/>
    <property type="match status" value="1"/>
</dbReference>
<proteinExistence type="inferred from homology"/>
<feature type="binding site" evidence="4">
    <location>
        <position position="36"/>
    </location>
    <ligand>
        <name>S-adenosyl-L-methionine</name>
        <dbReference type="ChEBI" id="CHEBI:59789"/>
    </ligand>
</feature>
<keyword evidence="2 4" id="KW-0808">Transferase</keyword>
<feature type="binding site" evidence="4">
    <location>
        <position position="159"/>
    </location>
    <ligand>
        <name>Mg(2+)</name>
        <dbReference type="ChEBI" id="CHEBI:18420"/>
    </ligand>
</feature>
<dbReference type="PROSITE" id="PS51682">
    <property type="entry name" value="SAM_OMT_I"/>
    <property type="match status" value="1"/>
</dbReference>
<dbReference type="GO" id="GO:0008171">
    <property type="term" value="F:O-methyltransferase activity"/>
    <property type="evidence" value="ECO:0007669"/>
    <property type="project" value="InterPro"/>
</dbReference>
<keyword evidence="4" id="KW-0479">Metal-binding</keyword>
<feature type="binding site" evidence="4">
    <location>
        <begin position="111"/>
        <end position="112"/>
    </location>
    <ligand>
        <name>S-adenosyl-L-methionine</name>
        <dbReference type="ChEBI" id="CHEBI:59789"/>
    </ligand>
</feature>